<dbReference type="EMBL" id="CP012713">
    <property type="protein sequence ID" value="ALF17821.1"/>
    <property type="molecule type" value="Genomic_DNA"/>
</dbReference>
<dbReference type="InterPro" id="IPR001279">
    <property type="entry name" value="Metallo-B-lactamas"/>
</dbReference>
<dbReference type="PANTHER" id="PTHR42951:SF17">
    <property type="entry name" value="METALLO-BETA-LACTAMASE DOMAIN-CONTAINING PROTEIN"/>
    <property type="match status" value="1"/>
</dbReference>
<dbReference type="PANTHER" id="PTHR42951">
    <property type="entry name" value="METALLO-BETA-LACTAMASE DOMAIN-CONTAINING"/>
    <property type="match status" value="1"/>
</dbReference>
<dbReference type="SMART" id="SM00849">
    <property type="entry name" value="Lactamase_B"/>
    <property type="match status" value="1"/>
</dbReference>
<accession>A0A0M4RXH6</accession>
<dbReference type="InterPro" id="IPR050855">
    <property type="entry name" value="NDM-1-like"/>
</dbReference>
<sequence length="241" mass="28127">MVNKVKLGINNLYLFENNNGDYLLLDTGLACKEDLILNKINKVIGDYNKIKVIVITHSHSDHIGNLKLLLDKIKREDKIVIIHSNAKEIMLSGEKIIPNGFYKITKYISKKLKQKSSKKFQKGFENLSKEDLKNVIFLDFKDCEEFSLNKYEFENLKIIYTAGHSKDSISLVYNDEYLFCGDMVQNLFFKYPLIPLFGDDIKELVNSWKKVIDKAYSRIYPATSKSYILREDLIKKLEKYE</sequence>
<feature type="domain" description="Metallo-beta-lactamase" evidence="1">
    <location>
        <begin position="9"/>
        <end position="223"/>
    </location>
</feature>
<dbReference type="InterPro" id="IPR036866">
    <property type="entry name" value="RibonucZ/Hydroxyglut_hydro"/>
</dbReference>
<proteinExistence type="predicted"/>
<evidence type="ECO:0000313" key="3">
    <source>
        <dbReference type="Proteomes" id="UP000063147"/>
    </source>
</evidence>
<evidence type="ECO:0000259" key="1">
    <source>
        <dbReference type="SMART" id="SM00849"/>
    </source>
</evidence>
<dbReference type="Pfam" id="PF00753">
    <property type="entry name" value="Lactamase_B"/>
    <property type="match status" value="1"/>
</dbReference>
<protein>
    <submittedName>
        <fullName evidence="2">MBL fold metallo-hydrolase</fullName>
    </submittedName>
</protein>
<dbReference type="OrthoDB" id="367237at2"/>
<keyword evidence="2" id="KW-0378">Hydrolase</keyword>
<dbReference type="AlphaFoldDB" id="A0A0M4RXH6"/>
<reference evidence="2 3" key="1">
    <citation type="submission" date="2015-09" db="EMBL/GenBank/DDBJ databases">
        <authorList>
            <person name="Jackson K.R."/>
            <person name="Lunt B.L."/>
            <person name="Fisher J.N.B."/>
            <person name="Gardner A.V."/>
            <person name="Bailey M.E."/>
            <person name="Deus L.M."/>
            <person name="Earl A.S."/>
            <person name="Gibby P.D."/>
            <person name="Hartmann K.A."/>
            <person name="Liu J.E."/>
            <person name="Manci A.M."/>
            <person name="Nielsen D.A."/>
            <person name="Solomon M.B."/>
            <person name="Breakwell D.P."/>
            <person name="Burnett S.H."/>
            <person name="Grose J.H."/>
        </authorList>
    </citation>
    <scope>NUCLEOTIDE SEQUENCE [LARGE SCALE GENOMIC DNA]</scope>
    <source>
        <strain evidence="2 3">KCOM 1279</strain>
    </source>
</reference>
<dbReference type="Proteomes" id="UP000063147">
    <property type="component" value="Chromosome"/>
</dbReference>
<dbReference type="PATRIC" id="fig|76859.3.peg.1285"/>
<organism evidence="2">
    <name type="scientific">Fusobacterium animalis</name>
    <dbReference type="NCBI Taxonomy" id="76859"/>
    <lineage>
        <taxon>Bacteria</taxon>
        <taxon>Fusobacteriati</taxon>
        <taxon>Fusobacteriota</taxon>
        <taxon>Fusobacteriia</taxon>
        <taxon>Fusobacteriales</taxon>
        <taxon>Fusobacteriaceae</taxon>
        <taxon>Fusobacterium</taxon>
    </lineage>
</organism>
<name>A0A0M4RXH6_9FUSO</name>
<dbReference type="RefSeq" id="WP_060676201.1">
    <property type="nucleotide sequence ID" value="NZ_CP012713.1"/>
</dbReference>
<gene>
    <name evidence="2" type="ORF">RN98_06410</name>
</gene>
<dbReference type="SUPFAM" id="SSF56281">
    <property type="entry name" value="Metallo-hydrolase/oxidoreductase"/>
    <property type="match status" value="1"/>
</dbReference>
<dbReference type="GO" id="GO:0016787">
    <property type="term" value="F:hydrolase activity"/>
    <property type="evidence" value="ECO:0007669"/>
    <property type="project" value="UniProtKB-KW"/>
</dbReference>
<dbReference type="Gene3D" id="3.60.15.10">
    <property type="entry name" value="Ribonuclease Z/Hydroxyacylglutathione hydrolase-like"/>
    <property type="match status" value="1"/>
</dbReference>
<evidence type="ECO:0000313" key="2">
    <source>
        <dbReference type="EMBL" id="ALF17821.1"/>
    </source>
</evidence>